<evidence type="ECO:0000256" key="3">
    <source>
        <dbReference type="ARBA" id="ARBA00022771"/>
    </source>
</evidence>
<organism evidence="6 7">
    <name type="scientific">Clitoria ternatea</name>
    <name type="common">Butterfly pea</name>
    <dbReference type="NCBI Taxonomy" id="43366"/>
    <lineage>
        <taxon>Eukaryota</taxon>
        <taxon>Viridiplantae</taxon>
        <taxon>Streptophyta</taxon>
        <taxon>Embryophyta</taxon>
        <taxon>Tracheophyta</taxon>
        <taxon>Spermatophyta</taxon>
        <taxon>Magnoliopsida</taxon>
        <taxon>eudicotyledons</taxon>
        <taxon>Gunneridae</taxon>
        <taxon>Pentapetalae</taxon>
        <taxon>rosids</taxon>
        <taxon>fabids</taxon>
        <taxon>Fabales</taxon>
        <taxon>Fabaceae</taxon>
        <taxon>Papilionoideae</taxon>
        <taxon>50 kb inversion clade</taxon>
        <taxon>NPAAA clade</taxon>
        <taxon>indigoferoid/millettioid clade</taxon>
        <taxon>Phaseoleae</taxon>
        <taxon>Clitoria</taxon>
    </lineage>
</organism>
<dbReference type="InterPro" id="IPR007650">
    <property type="entry name" value="Zf-FLZ_dom"/>
</dbReference>
<dbReference type="InterPro" id="IPR044593">
    <property type="entry name" value="FLZ8/MARD1"/>
</dbReference>
<evidence type="ECO:0000259" key="5">
    <source>
        <dbReference type="PROSITE" id="PS51795"/>
    </source>
</evidence>
<reference evidence="6 7" key="1">
    <citation type="submission" date="2024-01" db="EMBL/GenBank/DDBJ databases">
        <title>The genomes of 5 underutilized Papilionoideae crops provide insights into root nodulation and disease resistance.</title>
        <authorList>
            <person name="Yuan L."/>
        </authorList>
    </citation>
    <scope>NUCLEOTIDE SEQUENCE [LARGE SCALE GENOMIC DNA]</scope>
    <source>
        <strain evidence="6">LY-2023</strain>
        <tissue evidence="6">Leaf</tissue>
    </source>
</reference>
<keyword evidence="2" id="KW-0479">Metal-binding</keyword>
<dbReference type="PROSITE" id="PS51795">
    <property type="entry name" value="ZF_FLZ"/>
    <property type="match status" value="1"/>
</dbReference>
<feature type="domain" description="FLZ-type" evidence="5">
    <location>
        <begin position="263"/>
        <end position="307"/>
    </location>
</feature>
<keyword evidence="3" id="KW-0862">Zinc</keyword>
<dbReference type="PANTHER" id="PTHR46443:SF22">
    <property type="entry name" value="ZF-FLZ DOMAIN-CONTAINING PROTEIN-RELATED"/>
    <property type="match status" value="1"/>
</dbReference>
<dbReference type="Pfam" id="PF04570">
    <property type="entry name" value="zf-FLZ"/>
    <property type="match status" value="1"/>
</dbReference>
<keyword evidence="3" id="KW-0863">Zinc-finger</keyword>
<dbReference type="AlphaFoldDB" id="A0AAN9IE78"/>
<evidence type="ECO:0000313" key="6">
    <source>
        <dbReference type="EMBL" id="KAK7277628.1"/>
    </source>
</evidence>
<feature type="zinc finger region" description="FLZ-type" evidence="4">
    <location>
        <begin position="263"/>
        <end position="307"/>
    </location>
</feature>
<evidence type="ECO:0000256" key="1">
    <source>
        <dbReference type="ARBA" id="ARBA00009374"/>
    </source>
</evidence>
<comment type="similarity">
    <text evidence="1">Belongs to the FLZ family.</text>
</comment>
<evidence type="ECO:0000256" key="2">
    <source>
        <dbReference type="ARBA" id="ARBA00022723"/>
    </source>
</evidence>
<dbReference type="EMBL" id="JAYKXN010000006">
    <property type="protein sequence ID" value="KAK7277628.1"/>
    <property type="molecule type" value="Genomic_DNA"/>
</dbReference>
<dbReference type="PANTHER" id="PTHR46443">
    <property type="entry name" value="FCS-LIKE ZINC FINGER 8"/>
    <property type="match status" value="1"/>
</dbReference>
<proteinExistence type="inferred from homology"/>
<protein>
    <recommendedName>
        <fullName evidence="5">FLZ-type domain-containing protein</fullName>
    </recommendedName>
</protein>
<dbReference type="GO" id="GO:0008270">
    <property type="term" value="F:zinc ion binding"/>
    <property type="evidence" value="ECO:0007669"/>
    <property type="project" value="UniProtKB-KW"/>
</dbReference>
<evidence type="ECO:0000313" key="7">
    <source>
        <dbReference type="Proteomes" id="UP001359559"/>
    </source>
</evidence>
<comment type="caution">
    <text evidence="6">The sequence shown here is derived from an EMBL/GenBank/DDBJ whole genome shotgun (WGS) entry which is preliminary data.</text>
</comment>
<gene>
    <name evidence="6" type="ORF">RJT34_22643</name>
</gene>
<name>A0AAN9IE78_CLITE</name>
<keyword evidence="7" id="KW-1185">Reference proteome</keyword>
<accession>A0AAN9IE78</accession>
<sequence length="313" mass="34694">MKLTLFSVRLLKRLVLLCLVLEIVTCINQSGFRLGVMLLRNRSRAVTKPSLMSDHSSQPCPNQNHKRTVPSLFGSPNFRDITVKCLSGAEAMKSPTSILDTRALSPFGNPLSHEAIVSPRKNSENRSSRDMVDSGGIGLALVGALKDEATHQNSCKSTRGNVLFGNKLRVKIPPLQPPSFESKTCVAADFGSITKESQNYTKDSPLAVGSTSVLTLSEMELSEEYTCVISHGPNPRTTHIFDNCIIVESYCSMPSNLQSPSLNFLSFCYTCKKHLEQSKDIFIYRGEKAFCSQECRHQEMVLDEAENSEFGRY</sequence>
<evidence type="ECO:0000256" key="4">
    <source>
        <dbReference type="PROSITE-ProRule" id="PRU01131"/>
    </source>
</evidence>
<dbReference type="Proteomes" id="UP001359559">
    <property type="component" value="Unassembled WGS sequence"/>
</dbReference>